<dbReference type="AlphaFoldDB" id="A0A1C7P8M2"/>
<feature type="chain" id="PRO_5014266429" evidence="2">
    <location>
        <begin position="27"/>
        <end position="350"/>
    </location>
</feature>
<sequence length="350" mass="38369">MKNRTLTLRRLLACTLPLLGGGAALAQAPTPQTPTLRQNSVPTWIAVPNQEQARDIAETVYNTWRQSMISSNLAAWQSATAQSRQVKVRNMIVSQKREFPRSLFAQEATPPALVSLRYVGALTGANGYTLACTYIGKADLGIGGKPANTALVLLFVHENGKWKYDQLRFFNLSHLPQVAERLRKKDIAVLKEQDGFHPYEKLPATPPPCPAPQYIAKVFVDAPGRVVDMTINGISHHNFEDVRLAEIVSGGLRRGNNTISYTIRDIAKPAEGAKTPPLAIGLFIMPETEGNNPGRCFEYIVGDGDPTVSGNYTFTVSDDTIRAMNPKNSKGVQPAPFRPVPLKQKPEEGK</sequence>
<evidence type="ECO:0000256" key="1">
    <source>
        <dbReference type="SAM" id="MobiDB-lite"/>
    </source>
</evidence>
<evidence type="ECO:0000313" key="4">
    <source>
        <dbReference type="Proteomes" id="UP000176204"/>
    </source>
</evidence>
<keyword evidence="2" id="KW-0732">Signal</keyword>
<feature type="region of interest" description="Disordered" evidence="1">
    <location>
        <begin position="323"/>
        <end position="350"/>
    </location>
</feature>
<dbReference type="Proteomes" id="UP000176204">
    <property type="component" value="Chromosome I"/>
</dbReference>
<evidence type="ECO:0000313" key="3">
    <source>
        <dbReference type="EMBL" id="SEH91937.1"/>
    </source>
</evidence>
<accession>A0A1C7P8M2</accession>
<feature type="signal peptide" evidence="2">
    <location>
        <begin position="1"/>
        <end position="26"/>
    </location>
</feature>
<keyword evidence="4" id="KW-1185">Reference proteome</keyword>
<dbReference type="KEGG" id="agl:PYTT_1720"/>
<protein>
    <submittedName>
        <fullName evidence="3">Uncharacterized protein</fullName>
    </submittedName>
</protein>
<reference evidence="4" key="1">
    <citation type="submission" date="2016-09" db="EMBL/GenBank/DDBJ databases">
        <authorList>
            <person name="Koehorst J."/>
        </authorList>
    </citation>
    <scope>NUCLEOTIDE SEQUENCE [LARGE SCALE GENOMIC DNA]</scope>
</reference>
<dbReference type="OrthoDB" id="199284at2"/>
<proteinExistence type="predicted"/>
<dbReference type="RefSeq" id="WP_067777696.1">
    <property type="nucleotide sequence ID" value="NZ_LIGX01000041.1"/>
</dbReference>
<dbReference type="STRING" id="1679444.PYTT_1720"/>
<organism evidence="3 4">
    <name type="scientific">Akkermansia glycaniphila</name>
    <dbReference type="NCBI Taxonomy" id="1679444"/>
    <lineage>
        <taxon>Bacteria</taxon>
        <taxon>Pseudomonadati</taxon>
        <taxon>Verrucomicrobiota</taxon>
        <taxon>Verrucomicrobiia</taxon>
        <taxon>Verrucomicrobiales</taxon>
        <taxon>Akkermansiaceae</taxon>
        <taxon>Akkermansia</taxon>
    </lineage>
</organism>
<gene>
    <name evidence="3" type="ORF">PYTT_1720</name>
</gene>
<evidence type="ECO:0000256" key="2">
    <source>
        <dbReference type="SAM" id="SignalP"/>
    </source>
</evidence>
<dbReference type="EMBL" id="LT629973">
    <property type="protein sequence ID" value="SEH91937.1"/>
    <property type="molecule type" value="Genomic_DNA"/>
</dbReference>
<name>A0A1C7P8M2_9BACT</name>